<evidence type="ECO:0000313" key="2">
    <source>
        <dbReference type="EMBL" id="HCT56299.1"/>
    </source>
</evidence>
<organism evidence="2 3">
    <name type="scientific">Gemmatimonas aurantiaca</name>
    <dbReference type="NCBI Taxonomy" id="173480"/>
    <lineage>
        <taxon>Bacteria</taxon>
        <taxon>Pseudomonadati</taxon>
        <taxon>Gemmatimonadota</taxon>
        <taxon>Gemmatimonadia</taxon>
        <taxon>Gemmatimonadales</taxon>
        <taxon>Gemmatimonadaceae</taxon>
        <taxon>Gemmatimonas</taxon>
    </lineage>
</organism>
<dbReference type="Proteomes" id="UP000264071">
    <property type="component" value="Unassembled WGS sequence"/>
</dbReference>
<name>A0A3D4V598_9BACT</name>
<evidence type="ECO:0000256" key="1">
    <source>
        <dbReference type="SAM" id="MobiDB-lite"/>
    </source>
</evidence>
<reference evidence="2 3" key="1">
    <citation type="journal article" date="2018" name="Nat. Biotechnol.">
        <title>A standardized bacterial taxonomy based on genome phylogeny substantially revises the tree of life.</title>
        <authorList>
            <person name="Parks D.H."/>
            <person name="Chuvochina M."/>
            <person name="Waite D.W."/>
            <person name="Rinke C."/>
            <person name="Skarshewski A."/>
            <person name="Chaumeil P.A."/>
            <person name="Hugenholtz P."/>
        </authorList>
    </citation>
    <scope>NUCLEOTIDE SEQUENCE [LARGE SCALE GENOMIC DNA]</scope>
    <source>
        <strain evidence="2">UBA8844</strain>
    </source>
</reference>
<feature type="compositionally biased region" description="Basic and acidic residues" evidence="1">
    <location>
        <begin position="7"/>
        <end position="22"/>
    </location>
</feature>
<protein>
    <submittedName>
        <fullName evidence="2">Uncharacterized protein</fullName>
    </submittedName>
</protein>
<evidence type="ECO:0000313" key="3">
    <source>
        <dbReference type="Proteomes" id="UP000264071"/>
    </source>
</evidence>
<sequence length="137" mass="15258">MARPKGTRAELEARRNTAREMHRAGDSIAQIAAKLDCTETAVRNWIVGPPPPPFPVEQMRNRVFARLQEERSAAVSTGGRFTVWTTEALPYAFGPGFTDHFKDEGVDAIPSDIFTNTLTEWGCVQDENGVWRVPRAS</sequence>
<gene>
    <name evidence="2" type="ORF">DGD08_03710</name>
</gene>
<comment type="caution">
    <text evidence="2">The sequence shown here is derived from an EMBL/GenBank/DDBJ whole genome shotgun (WGS) entry which is preliminary data.</text>
</comment>
<dbReference type="AlphaFoldDB" id="A0A3D4V598"/>
<feature type="region of interest" description="Disordered" evidence="1">
    <location>
        <begin position="1"/>
        <end position="22"/>
    </location>
</feature>
<accession>A0A3D4V598</accession>
<proteinExistence type="predicted"/>
<dbReference type="EMBL" id="DPIY01000004">
    <property type="protein sequence ID" value="HCT56299.1"/>
    <property type="molecule type" value="Genomic_DNA"/>
</dbReference>